<dbReference type="OrthoDB" id="1523826at2"/>
<feature type="domain" description="RecX second three-helical" evidence="5">
    <location>
        <begin position="57"/>
        <end position="98"/>
    </location>
</feature>
<dbReference type="AlphaFoldDB" id="A0A1I3V353"/>
<dbReference type="Gene3D" id="1.10.10.10">
    <property type="entry name" value="Winged helix-like DNA-binding domain superfamily/Winged helix DNA-binding domain"/>
    <property type="match status" value="2"/>
</dbReference>
<accession>A0A1I3V353</accession>
<comment type="subcellular location">
    <subcellularLocation>
        <location evidence="1">Cytoplasm</location>
    </subcellularLocation>
</comment>
<evidence type="ECO:0000256" key="1">
    <source>
        <dbReference type="ARBA" id="ARBA00004496"/>
    </source>
</evidence>
<sequence length="159" mass="19312">MEKKYLNISEAKSKLEYYCAYQERCHSEVISKLYSLEISRDLHDEITVHLINENYLNEERFSRSFARGKHKNNHWGKNRIINELKQRKITDYLITKSLSELPDELYFDTFHTISENKWKTTKGSTIQNKKQKVIGYLHRKGYELDFIYERIRELEREEI</sequence>
<evidence type="ECO:0000256" key="2">
    <source>
        <dbReference type="ARBA" id="ARBA00009695"/>
    </source>
</evidence>
<dbReference type="InterPro" id="IPR003783">
    <property type="entry name" value="Regulatory_RecX"/>
</dbReference>
<dbReference type="Proteomes" id="UP000243887">
    <property type="component" value="Unassembled WGS sequence"/>
</dbReference>
<feature type="domain" description="RecX third three-helical" evidence="6">
    <location>
        <begin position="106"/>
        <end position="149"/>
    </location>
</feature>
<dbReference type="GO" id="GO:0006282">
    <property type="term" value="P:regulation of DNA repair"/>
    <property type="evidence" value="ECO:0007669"/>
    <property type="project" value="InterPro"/>
</dbReference>
<dbReference type="Pfam" id="PF02631">
    <property type="entry name" value="RecX_HTH2"/>
    <property type="match status" value="1"/>
</dbReference>
<proteinExistence type="inferred from homology"/>
<evidence type="ECO:0000259" key="5">
    <source>
        <dbReference type="Pfam" id="PF02631"/>
    </source>
</evidence>
<name>A0A1I3V353_9FLAO</name>
<organism evidence="7 8">
    <name type="scientific">Myroides guanonis</name>
    <dbReference type="NCBI Taxonomy" id="1150112"/>
    <lineage>
        <taxon>Bacteria</taxon>
        <taxon>Pseudomonadati</taxon>
        <taxon>Bacteroidota</taxon>
        <taxon>Flavobacteriia</taxon>
        <taxon>Flavobacteriales</taxon>
        <taxon>Flavobacteriaceae</taxon>
        <taxon>Myroides</taxon>
    </lineage>
</organism>
<dbReference type="GO" id="GO:0005737">
    <property type="term" value="C:cytoplasm"/>
    <property type="evidence" value="ECO:0007669"/>
    <property type="project" value="UniProtKB-SubCell"/>
</dbReference>
<evidence type="ECO:0000259" key="6">
    <source>
        <dbReference type="Pfam" id="PF21981"/>
    </source>
</evidence>
<evidence type="ECO:0000256" key="3">
    <source>
        <dbReference type="ARBA" id="ARBA00018111"/>
    </source>
</evidence>
<evidence type="ECO:0000313" key="8">
    <source>
        <dbReference type="Proteomes" id="UP000243887"/>
    </source>
</evidence>
<dbReference type="InterPro" id="IPR053925">
    <property type="entry name" value="RecX_HTH_3rd"/>
</dbReference>
<dbReference type="STRING" id="1150112.SAMN04487893_12311"/>
<keyword evidence="4" id="KW-0963">Cytoplasm</keyword>
<keyword evidence="8" id="KW-1185">Reference proteome</keyword>
<dbReference type="Pfam" id="PF21981">
    <property type="entry name" value="RecX_HTH3"/>
    <property type="match status" value="1"/>
</dbReference>
<dbReference type="PANTHER" id="PTHR33602:SF1">
    <property type="entry name" value="REGULATORY PROTEIN RECX FAMILY PROTEIN"/>
    <property type="match status" value="1"/>
</dbReference>
<protein>
    <recommendedName>
        <fullName evidence="3">Regulatory protein RecX</fullName>
    </recommendedName>
</protein>
<dbReference type="RefSeq" id="WP_090681499.1">
    <property type="nucleotide sequence ID" value="NZ_FORU01000023.1"/>
</dbReference>
<comment type="similarity">
    <text evidence="2">Belongs to the RecX family.</text>
</comment>
<dbReference type="InterPro" id="IPR053924">
    <property type="entry name" value="RecX_HTH_2nd"/>
</dbReference>
<reference evidence="8" key="1">
    <citation type="submission" date="2016-10" db="EMBL/GenBank/DDBJ databases">
        <authorList>
            <person name="Varghese N."/>
            <person name="Submissions S."/>
        </authorList>
    </citation>
    <scope>NUCLEOTIDE SEQUENCE [LARGE SCALE GENOMIC DNA]</scope>
    <source>
        <strain evidence="8">DSM 26542</strain>
    </source>
</reference>
<dbReference type="InterPro" id="IPR036388">
    <property type="entry name" value="WH-like_DNA-bd_sf"/>
</dbReference>
<evidence type="ECO:0000256" key="4">
    <source>
        <dbReference type="ARBA" id="ARBA00022490"/>
    </source>
</evidence>
<dbReference type="PANTHER" id="PTHR33602">
    <property type="entry name" value="REGULATORY PROTEIN RECX FAMILY PROTEIN"/>
    <property type="match status" value="1"/>
</dbReference>
<evidence type="ECO:0000313" key="7">
    <source>
        <dbReference type="EMBL" id="SFJ89542.1"/>
    </source>
</evidence>
<gene>
    <name evidence="7" type="ORF">SAMN04487893_12311</name>
</gene>
<dbReference type="EMBL" id="FORU01000023">
    <property type="protein sequence ID" value="SFJ89542.1"/>
    <property type="molecule type" value="Genomic_DNA"/>
</dbReference>